<name>A0A9W3SDU8_BACTU</name>
<dbReference type="EMBL" id="CP015350">
    <property type="protein sequence ID" value="ANS49317.1"/>
    <property type="molecule type" value="Genomic_DNA"/>
</dbReference>
<reference evidence="1 2" key="1">
    <citation type="submission" date="2016-04" db="EMBL/GenBank/DDBJ databases">
        <title>High quality genome of the nematocidal Bacillus thuringiensis MYBT18246.</title>
        <authorList>
            <person name="Hollensteiner J."/>
            <person name="Poehlein A."/>
            <person name="Sproeer C."/>
            <person name="Bunk B."/>
            <person name="Rosenstiel P."/>
            <person name="Schulenburg H."/>
            <person name="Liesegang H."/>
        </authorList>
    </citation>
    <scope>NUCLEOTIDE SEQUENCE [LARGE SCALE GENOMIC DNA]</scope>
    <source>
        <strain evidence="1 2">MYBT18246</strain>
    </source>
</reference>
<dbReference type="RefSeq" id="WP_016125074.1">
    <property type="nucleotide sequence ID" value="NZ_CP015350.1"/>
</dbReference>
<dbReference type="Proteomes" id="UP000092743">
    <property type="component" value="Chromosome"/>
</dbReference>
<protein>
    <submittedName>
        <fullName evidence="1">Uncharacterized protein</fullName>
    </submittedName>
</protein>
<accession>A0A9W3SDU8</accession>
<sequence length="87" mass="9656">MDNVEWFEASENSNGIVSIAMTEIDKEIHVGRIVGYNGILKGEKVIYKDNEYTVVMTSRLGHFGLSETGKLPYTICASPNEVSVCQQ</sequence>
<evidence type="ECO:0000313" key="1">
    <source>
        <dbReference type="EMBL" id="ANS49317.1"/>
    </source>
</evidence>
<dbReference type="AlphaFoldDB" id="A0A9W3SDU8"/>
<proteinExistence type="predicted"/>
<gene>
    <name evidence="1" type="ORF">BT246_39710</name>
</gene>
<evidence type="ECO:0000313" key="2">
    <source>
        <dbReference type="Proteomes" id="UP000092743"/>
    </source>
</evidence>
<organism evidence="1 2">
    <name type="scientific">Bacillus thuringiensis</name>
    <dbReference type="NCBI Taxonomy" id="1428"/>
    <lineage>
        <taxon>Bacteria</taxon>
        <taxon>Bacillati</taxon>
        <taxon>Bacillota</taxon>
        <taxon>Bacilli</taxon>
        <taxon>Bacillales</taxon>
        <taxon>Bacillaceae</taxon>
        <taxon>Bacillus</taxon>
        <taxon>Bacillus cereus group</taxon>
    </lineage>
</organism>